<keyword evidence="1" id="KW-0472">Membrane</keyword>
<organism evidence="2 3">
    <name type="scientific">Ataeniobius toweri</name>
    <dbReference type="NCBI Taxonomy" id="208326"/>
    <lineage>
        <taxon>Eukaryota</taxon>
        <taxon>Metazoa</taxon>
        <taxon>Chordata</taxon>
        <taxon>Craniata</taxon>
        <taxon>Vertebrata</taxon>
        <taxon>Euteleostomi</taxon>
        <taxon>Actinopterygii</taxon>
        <taxon>Neopterygii</taxon>
        <taxon>Teleostei</taxon>
        <taxon>Neoteleostei</taxon>
        <taxon>Acanthomorphata</taxon>
        <taxon>Ovalentaria</taxon>
        <taxon>Atherinomorphae</taxon>
        <taxon>Cyprinodontiformes</taxon>
        <taxon>Goodeidae</taxon>
        <taxon>Ataeniobius</taxon>
    </lineage>
</organism>
<reference evidence="2 3" key="1">
    <citation type="submission" date="2021-07" db="EMBL/GenBank/DDBJ databases">
        <authorList>
            <person name="Palmer J.M."/>
        </authorList>
    </citation>
    <scope>NUCLEOTIDE SEQUENCE [LARGE SCALE GENOMIC DNA]</scope>
    <source>
        <strain evidence="2 3">AT_MEX2019</strain>
        <tissue evidence="2">Muscle</tissue>
    </source>
</reference>
<proteinExistence type="predicted"/>
<keyword evidence="1" id="KW-0812">Transmembrane</keyword>
<keyword evidence="1" id="KW-1133">Transmembrane helix</keyword>
<evidence type="ECO:0000313" key="3">
    <source>
        <dbReference type="Proteomes" id="UP001345963"/>
    </source>
</evidence>
<name>A0ABU7ATV3_9TELE</name>
<dbReference type="EMBL" id="JAHUTI010026937">
    <property type="protein sequence ID" value="MED6240819.1"/>
    <property type="molecule type" value="Genomic_DNA"/>
</dbReference>
<feature type="transmembrane region" description="Helical" evidence="1">
    <location>
        <begin position="23"/>
        <end position="51"/>
    </location>
</feature>
<protein>
    <submittedName>
        <fullName evidence="2">Uncharacterized protein</fullName>
    </submittedName>
</protein>
<keyword evidence="3" id="KW-1185">Reference proteome</keyword>
<evidence type="ECO:0000256" key="1">
    <source>
        <dbReference type="SAM" id="Phobius"/>
    </source>
</evidence>
<accession>A0ABU7ATV3</accession>
<evidence type="ECO:0000313" key="2">
    <source>
        <dbReference type="EMBL" id="MED6240819.1"/>
    </source>
</evidence>
<dbReference type="Proteomes" id="UP001345963">
    <property type="component" value="Unassembled WGS sequence"/>
</dbReference>
<sequence length="136" mass="14751">MVWSGGLAGVDLRVDCSRLLVGFWFWLCGLSAFCELRLGFLAGLLLAGVWVSGMFLDLDGVGLLLTGVHFRMGLAPWESILPPSPSLPIPEHLPPATPSHYHSCRALGCRCMIGVPQGFSISAVPWHPVPQFYCTT</sequence>
<gene>
    <name evidence="2" type="ORF">ATANTOWER_028721</name>
</gene>
<comment type="caution">
    <text evidence="2">The sequence shown here is derived from an EMBL/GenBank/DDBJ whole genome shotgun (WGS) entry which is preliminary data.</text>
</comment>